<dbReference type="GO" id="GO:0008270">
    <property type="term" value="F:zinc ion binding"/>
    <property type="evidence" value="ECO:0007669"/>
    <property type="project" value="TreeGrafter"/>
</dbReference>
<dbReference type="EMBL" id="UXSR01000035">
    <property type="protein sequence ID" value="VDD74405.1"/>
    <property type="molecule type" value="Genomic_DNA"/>
</dbReference>
<accession>A0A0R3U1X7</accession>
<evidence type="ECO:0000256" key="1">
    <source>
        <dbReference type="ARBA" id="ARBA00007818"/>
    </source>
</evidence>
<reference evidence="4 5" key="1">
    <citation type="submission" date="2018-10" db="EMBL/GenBank/DDBJ databases">
        <authorList>
            <consortium name="Pathogen Informatics"/>
        </authorList>
    </citation>
    <scope>NUCLEOTIDE SEQUENCE [LARGE SCALE GENOMIC DNA]</scope>
</reference>
<keyword evidence="5" id="KW-1185">Reference proteome</keyword>
<organism evidence="4 5">
    <name type="scientific">Mesocestoides corti</name>
    <name type="common">Flatworm</name>
    <dbReference type="NCBI Taxonomy" id="53468"/>
    <lineage>
        <taxon>Eukaryota</taxon>
        <taxon>Metazoa</taxon>
        <taxon>Spiralia</taxon>
        <taxon>Lophotrochozoa</taxon>
        <taxon>Platyhelminthes</taxon>
        <taxon>Cestoda</taxon>
        <taxon>Eucestoda</taxon>
        <taxon>Cyclophyllidea</taxon>
        <taxon>Mesocestoididae</taxon>
        <taxon>Mesocestoides</taxon>
    </lineage>
</organism>
<dbReference type="Proteomes" id="UP000267029">
    <property type="component" value="Unassembled WGS sequence"/>
</dbReference>
<comment type="similarity">
    <text evidence="1">Belongs to the UPF0587 family.</text>
</comment>
<evidence type="ECO:0000313" key="5">
    <source>
        <dbReference type="Proteomes" id="UP000267029"/>
    </source>
</evidence>
<evidence type="ECO:0000256" key="2">
    <source>
        <dbReference type="ARBA" id="ARBA00022723"/>
    </source>
</evidence>
<dbReference type="InterPro" id="IPR008584">
    <property type="entry name" value="CXXC_Zn-binding_euk"/>
</dbReference>
<dbReference type="SUPFAM" id="SSF141678">
    <property type="entry name" value="MAL13P1.257-like"/>
    <property type="match status" value="1"/>
</dbReference>
<evidence type="ECO:0000256" key="3">
    <source>
        <dbReference type="ARBA" id="ARBA00022833"/>
    </source>
</evidence>
<gene>
    <name evidence="4" type="ORF">MCOS_LOCUS408</name>
</gene>
<evidence type="ECO:0008006" key="6">
    <source>
        <dbReference type="Google" id="ProtNLM"/>
    </source>
</evidence>
<sequence length="167" mass="18923">MPLFDLLFSARLEGVRELLPSGEDFRWYIKVKCTNCMEEHENVVYVCALEQEPIKGSRGLTNLKLKCKFCGRENSADIVEGSVKAYHEEESEKMRPIVRFECRGLEPLTFSPRVGWRVVSSSNSATVFDDVDLGQGEWADYDEAGDQCVEIFDVTSEFCKVASAPHK</sequence>
<evidence type="ECO:0000313" key="4">
    <source>
        <dbReference type="EMBL" id="VDD74405.1"/>
    </source>
</evidence>
<keyword evidence="2" id="KW-0479">Metal-binding</keyword>
<dbReference type="PANTHER" id="PTHR12857">
    <property type="entry name" value="CXXC MOTIF CONTAINING ZINC BINDING PROTEIN"/>
    <property type="match status" value="1"/>
</dbReference>
<dbReference type="PANTHER" id="PTHR12857:SF0">
    <property type="entry name" value="CXXC MOTIF CONTAINING ZINC BINDING PROTEIN"/>
    <property type="match status" value="1"/>
</dbReference>
<protein>
    <recommendedName>
        <fullName evidence="6">CXXC motif containing zinc binding protein</fullName>
    </recommendedName>
</protein>
<keyword evidence="3" id="KW-0862">Zinc</keyword>
<dbReference type="Pfam" id="PF05907">
    <property type="entry name" value="CXXC_Zn-b_euk"/>
    <property type="match status" value="1"/>
</dbReference>
<dbReference type="AlphaFoldDB" id="A0A0R3U1X7"/>
<dbReference type="OrthoDB" id="10248838at2759"/>
<name>A0A0R3U1X7_MESCO</name>
<proteinExistence type="inferred from homology"/>